<keyword evidence="2" id="KW-0812">Transmembrane</keyword>
<evidence type="ECO:0000313" key="3">
    <source>
        <dbReference type="EMBL" id="OUI79164.1"/>
    </source>
</evidence>
<gene>
    <name evidence="3" type="ORF">HK18_04535</name>
</gene>
<keyword evidence="2" id="KW-0472">Membrane</keyword>
<sequence length="85" mass="9870">MIQKIIILGLAVAASIWVGMYIQSYNKNSTMNAQERFQDIVDQTSDQAKDLLQEADEQKKKAIEKLQEKKDNFLKQQQKELFGQH</sequence>
<evidence type="ECO:0000256" key="2">
    <source>
        <dbReference type="SAM" id="Phobius"/>
    </source>
</evidence>
<evidence type="ECO:0000256" key="1">
    <source>
        <dbReference type="SAM" id="Coils"/>
    </source>
</evidence>
<name>A0A251ZWW4_9PROT</name>
<dbReference type="RefSeq" id="WP_008854149.1">
    <property type="nucleotide sequence ID" value="NZ_JOPB01000002.1"/>
</dbReference>
<comment type="caution">
    <text evidence="3">The sequence shown here is derived from an EMBL/GenBank/DDBJ whole genome shotgun (WGS) entry which is preliminary data.</text>
</comment>
<dbReference type="EMBL" id="JOPB01000002">
    <property type="protein sequence ID" value="OUI79164.1"/>
    <property type="molecule type" value="Genomic_DNA"/>
</dbReference>
<organism evidence="3 4">
    <name type="scientific">Commensalibacter intestini</name>
    <dbReference type="NCBI Taxonomy" id="479936"/>
    <lineage>
        <taxon>Bacteria</taxon>
        <taxon>Pseudomonadati</taxon>
        <taxon>Pseudomonadota</taxon>
        <taxon>Alphaproteobacteria</taxon>
        <taxon>Acetobacterales</taxon>
        <taxon>Acetobacteraceae</taxon>
    </lineage>
</organism>
<protein>
    <submittedName>
        <fullName evidence="3">Uncharacterized protein</fullName>
    </submittedName>
</protein>
<keyword evidence="2" id="KW-1133">Transmembrane helix</keyword>
<feature type="coiled-coil region" evidence="1">
    <location>
        <begin position="41"/>
        <end position="79"/>
    </location>
</feature>
<dbReference type="Proteomes" id="UP000194946">
    <property type="component" value="Unassembled WGS sequence"/>
</dbReference>
<keyword evidence="4" id="KW-1185">Reference proteome</keyword>
<proteinExistence type="predicted"/>
<keyword evidence="1" id="KW-0175">Coiled coil</keyword>
<accession>A0A251ZWW4</accession>
<reference evidence="4" key="1">
    <citation type="submission" date="2014-06" db="EMBL/GenBank/DDBJ databases">
        <authorList>
            <person name="Winans N.J."/>
            <person name="Newell P.D."/>
            <person name="Douglas A.E."/>
        </authorList>
    </citation>
    <scope>NUCLEOTIDE SEQUENCE [LARGE SCALE GENOMIC DNA]</scope>
    <source>
        <strain evidence="4">DmL_052</strain>
    </source>
</reference>
<dbReference type="AlphaFoldDB" id="A0A251ZWW4"/>
<evidence type="ECO:0000313" key="4">
    <source>
        <dbReference type="Proteomes" id="UP000194946"/>
    </source>
</evidence>
<feature type="transmembrane region" description="Helical" evidence="2">
    <location>
        <begin position="6"/>
        <end position="22"/>
    </location>
</feature>